<dbReference type="Pfam" id="PF03451">
    <property type="entry name" value="HELP"/>
    <property type="match status" value="1"/>
</dbReference>
<feature type="compositionally biased region" description="Low complexity" evidence="4">
    <location>
        <begin position="1061"/>
        <end position="1072"/>
    </location>
</feature>
<dbReference type="PANTHER" id="PTHR13720">
    <property type="entry name" value="WD-40 REPEAT PROTEIN"/>
    <property type="match status" value="1"/>
</dbReference>
<evidence type="ECO:0000256" key="1">
    <source>
        <dbReference type="ARBA" id="ARBA00022574"/>
    </source>
</evidence>
<dbReference type="SUPFAM" id="SSF50978">
    <property type="entry name" value="WD40 repeat-like"/>
    <property type="match status" value="3"/>
</dbReference>
<dbReference type="InterPro" id="IPR055439">
    <property type="entry name" value="Beta-prop_EML_1st"/>
</dbReference>
<dbReference type="SMART" id="SM00320">
    <property type="entry name" value="WD40"/>
    <property type="match status" value="8"/>
</dbReference>
<protein>
    <recommendedName>
        <fullName evidence="5">EF-hand domain-containing protein</fullName>
    </recommendedName>
</protein>
<keyword evidence="7" id="KW-1185">Reference proteome</keyword>
<evidence type="ECO:0000259" key="5">
    <source>
        <dbReference type="PROSITE" id="PS50222"/>
    </source>
</evidence>
<dbReference type="Gene3D" id="2.130.10.10">
    <property type="entry name" value="YVTN repeat-like/Quinoprotein amine dehydrogenase"/>
    <property type="match status" value="2"/>
</dbReference>
<dbReference type="PANTHER" id="PTHR13720:SF33">
    <property type="entry name" value="HELP DOMAIN-CONTAINING PROTEIN"/>
    <property type="match status" value="1"/>
</dbReference>
<sequence length="1149" mass="128415">MDGGMTTFERKERPLKMAARDHVPVRRPAWWSSRAHGIPLDYTGRPSSSPAPLPHHLMLTDKAAKQLEDRKVPGVLSRRVREQTERRLLHEEMKVPRERIEEVERTLIDKVSWYTPFHEKPESILIRAFQTFDREHRGTITAEAFQSTLQCFQVSVGLEECRVLFRKYGQDTQRRLPYAVFTRALLSKKSRLLAWPDAIAPRGVPFAITDTTAKQKLARTFDAKIQHADVKRMVTGMYPPSWWGESRPFGKAHPLVRARKPPDGRLELEHVYGYAGKTGYINLKLDPLSSVVSNNLYFTSSKEVVYYTAAVGIVLNIDEPTNLKQRFFQSHDDDILCLALDESRNYAATGQTAPLKRTKGQDVRPTVSVWCVHSMQELMQLEHEPMEALPGEETALGGIQAVAFSEDGSMLISCCRDMRATIFIWKWRKREVLFRQHTKQGVPPQCFGIKWNPWEVCPCKFASFGVKHINFWDSEKGGGWSFEPGSFLKKQDPAKRAGEKSDVEVQDVLCVEFLPTNGNVVTGMSSGDMYIWKPAGTAKGKGSKATPGFQCERRVLTQTDPKKPPSRAHHNALQVLVVRAERKRGSPAHWSLISGGGGGKIKIWGNLEGEIPKLVHEIELPRGPPSKHRSSAPKGAGGSSSSKPPGVKSLDCWPGSNEMVVGTDKCDVYKIKLTGGGGKGEQLTAEPTLLVKGHNYDVNGLAKHPNLHSVFVTTCRSDKMYIWEATIKGPVGEATLPGKLATAVAFRPDALHIAVGTTDGAVYIFKELNDWKEKTAPPKLTKVQGMQSWPIRDCISEISELKYSPDSSTLAVASHDQFVDLYDAEATTGSDGRQVHRYVRLRRCVGHSSTVSHVDWSVDSKLMQTQCNAYELLYWDTDRAHLVWNDAKSSEGTRVVNQRRSWLYGKQVRDSSRIDEIRDTSWATWSCKLGFNVMGIWPPDYKNDDINFVDCSPMKLVGSKDEQSDVAQYLACADDRGGVLLYNYPTVVDQQPYDYYNGHSSHVSNVKWLMTEDKLLLISAGGHDRSLFQWRFVLDNSNEPKPDGLDPEPPLALPAPMTKTSASEPRAAETAAEPPPPPPLQIGSAAEGAPSARRAARGGAVGGASALRSDSRLQQEERIREQEAKLREQGTLIEQLQRRLLELEQSRGK</sequence>
<accession>A0AB34ITU5</accession>
<gene>
    <name evidence="6" type="ORF">AB1Y20_008120</name>
</gene>
<feature type="compositionally biased region" description="Low complexity" evidence="4">
    <location>
        <begin position="1081"/>
        <end position="1093"/>
    </location>
</feature>
<dbReference type="InterPro" id="IPR011992">
    <property type="entry name" value="EF-hand-dom_pair"/>
</dbReference>
<dbReference type="SUPFAM" id="SSF47473">
    <property type="entry name" value="EF-hand"/>
    <property type="match status" value="1"/>
</dbReference>
<dbReference type="InterPro" id="IPR050630">
    <property type="entry name" value="WD_repeat_EMAP"/>
</dbReference>
<dbReference type="GO" id="GO:0005509">
    <property type="term" value="F:calcium ion binding"/>
    <property type="evidence" value="ECO:0007669"/>
    <property type="project" value="InterPro"/>
</dbReference>
<evidence type="ECO:0000256" key="3">
    <source>
        <dbReference type="SAM" id="Coils"/>
    </source>
</evidence>
<keyword evidence="2" id="KW-0677">Repeat</keyword>
<evidence type="ECO:0000313" key="7">
    <source>
        <dbReference type="Proteomes" id="UP001515480"/>
    </source>
</evidence>
<evidence type="ECO:0000256" key="2">
    <source>
        <dbReference type="ARBA" id="ARBA00022737"/>
    </source>
</evidence>
<dbReference type="InterPro" id="IPR055442">
    <property type="entry name" value="Beta-prop_EML-like_2nd"/>
</dbReference>
<feature type="coiled-coil region" evidence="3">
    <location>
        <begin position="1119"/>
        <end position="1146"/>
    </location>
</feature>
<keyword evidence="3" id="KW-0175">Coiled coil</keyword>
<feature type="compositionally biased region" description="Basic and acidic residues" evidence="4">
    <location>
        <begin position="1109"/>
        <end position="1118"/>
    </location>
</feature>
<dbReference type="InterPro" id="IPR001680">
    <property type="entry name" value="WD40_rpt"/>
</dbReference>
<evidence type="ECO:0000313" key="6">
    <source>
        <dbReference type="EMBL" id="KAL1507272.1"/>
    </source>
</evidence>
<dbReference type="Gene3D" id="1.10.238.10">
    <property type="entry name" value="EF-hand"/>
    <property type="match status" value="1"/>
</dbReference>
<dbReference type="InterPro" id="IPR015943">
    <property type="entry name" value="WD40/YVTN_repeat-like_dom_sf"/>
</dbReference>
<organism evidence="6 7">
    <name type="scientific">Prymnesium parvum</name>
    <name type="common">Toxic golden alga</name>
    <dbReference type="NCBI Taxonomy" id="97485"/>
    <lineage>
        <taxon>Eukaryota</taxon>
        <taxon>Haptista</taxon>
        <taxon>Haptophyta</taxon>
        <taxon>Prymnesiophyceae</taxon>
        <taxon>Prymnesiales</taxon>
        <taxon>Prymnesiaceae</taxon>
        <taxon>Prymnesium</taxon>
    </lineage>
</organism>
<dbReference type="EMBL" id="JBGBPQ010000018">
    <property type="protein sequence ID" value="KAL1507272.1"/>
    <property type="molecule type" value="Genomic_DNA"/>
</dbReference>
<dbReference type="PROSITE" id="PS50222">
    <property type="entry name" value="EF_HAND_2"/>
    <property type="match status" value="1"/>
</dbReference>
<feature type="region of interest" description="Disordered" evidence="4">
    <location>
        <begin position="618"/>
        <end position="650"/>
    </location>
</feature>
<dbReference type="Proteomes" id="UP001515480">
    <property type="component" value="Unassembled WGS sequence"/>
</dbReference>
<keyword evidence="1" id="KW-0853">WD repeat</keyword>
<proteinExistence type="predicted"/>
<dbReference type="InterPro" id="IPR005108">
    <property type="entry name" value="HELP"/>
</dbReference>
<dbReference type="GO" id="GO:0008017">
    <property type="term" value="F:microtubule binding"/>
    <property type="evidence" value="ECO:0007669"/>
    <property type="project" value="TreeGrafter"/>
</dbReference>
<dbReference type="Pfam" id="PF23409">
    <property type="entry name" value="Beta-prop_EML"/>
    <property type="match status" value="1"/>
</dbReference>
<feature type="region of interest" description="Disordered" evidence="4">
    <location>
        <begin position="1039"/>
        <end position="1118"/>
    </location>
</feature>
<comment type="caution">
    <text evidence="6">The sequence shown here is derived from an EMBL/GenBank/DDBJ whole genome shotgun (WGS) entry which is preliminary data.</text>
</comment>
<reference evidence="6 7" key="1">
    <citation type="journal article" date="2024" name="Science">
        <title>Giant polyketide synthase enzymes in the biosynthesis of giant marine polyether toxins.</title>
        <authorList>
            <person name="Fallon T.R."/>
            <person name="Shende V.V."/>
            <person name="Wierzbicki I.H."/>
            <person name="Pendleton A.L."/>
            <person name="Watervoot N.F."/>
            <person name="Auber R.P."/>
            <person name="Gonzalez D.J."/>
            <person name="Wisecaver J.H."/>
            <person name="Moore B.S."/>
        </authorList>
    </citation>
    <scope>NUCLEOTIDE SEQUENCE [LARGE SCALE GENOMIC DNA]</scope>
    <source>
        <strain evidence="6 7">12B1</strain>
    </source>
</reference>
<feature type="compositionally biased region" description="Low complexity" evidence="4">
    <location>
        <begin position="639"/>
        <end position="649"/>
    </location>
</feature>
<feature type="domain" description="EF-hand" evidence="5">
    <location>
        <begin position="120"/>
        <end position="155"/>
    </location>
</feature>
<name>A0AB34ITU5_PRYPA</name>
<evidence type="ECO:0000256" key="4">
    <source>
        <dbReference type="SAM" id="MobiDB-lite"/>
    </source>
</evidence>
<dbReference type="InterPro" id="IPR036322">
    <property type="entry name" value="WD40_repeat_dom_sf"/>
</dbReference>
<dbReference type="Pfam" id="PF23414">
    <property type="entry name" value="Beta-prop_EML_2"/>
    <property type="match status" value="1"/>
</dbReference>
<dbReference type="InterPro" id="IPR002048">
    <property type="entry name" value="EF_hand_dom"/>
</dbReference>
<dbReference type="AlphaFoldDB" id="A0AB34ITU5"/>